<sequence length="438" mass="47043">MNDQISKLTPQSLWHHFYQLTQIPRPSHHEAAVQAHVMQLGERLGLQTIRDDNDNILIRKPATPGMEGAPGVILQGHLDMVPQANADTSHDFTRDPIRVKVESDWVKAEGTTLGADNGIGVAAALAVLESRQIKHGPLEALFTSNEEDGMTGAFGIQPDLLQGRILLNMDSEDEGVLCIGCAGGANANITLDYTPETLAPGMMGYTLSVRGLKGGHSGVDIHRGRGNANKLLFRMLAGSAEQFNLKLCRVTGGNMRNAIPREAVAIVAVAGSDANAFRQYINESGRLIKAEMADAEPELAIELSPDDTANSSLPEKRQLALLDCLTVMPHGVIRMSDAMPGLVETSTNLAIVRVADGLIEIKSLLRSSVDSARDELTAVHQSLARLLGAKAVIDGIYPGWKPNMESPLLKTMCRTYQEIFDASAEIGAIHAGLECGII</sequence>
<evidence type="ECO:0000256" key="15">
    <source>
        <dbReference type="ARBA" id="ARBA00075285"/>
    </source>
</evidence>
<evidence type="ECO:0000256" key="8">
    <source>
        <dbReference type="ARBA" id="ARBA00023049"/>
    </source>
</evidence>
<keyword evidence="6" id="KW-0862">Zinc</keyword>
<evidence type="ECO:0000256" key="12">
    <source>
        <dbReference type="ARBA" id="ARBA00044252"/>
    </source>
</evidence>
<accession>A0A558DE19</accession>
<evidence type="ECO:0000313" key="20">
    <source>
        <dbReference type="EMBL" id="TVT59281.1"/>
    </source>
</evidence>
<dbReference type="FunFam" id="3.40.630.10:FF:000015">
    <property type="entry name" value="Aminoacyl-histidine dipeptidase PepD"/>
    <property type="match status" value="1"/>
</dbReference>
<dbReference type="InterPro" id="IPR011650">
    <property type="entry name" value="Peptidase_M20_dimer"/>
</dbReference>
<evidence type="ECO:0000256" key="14">
    <source>
        <dbReference type="ARBA" id="ARBA00071271"/>
    </source>
</evidence>
<keyword evidence="7" id="KW-0224">Dipeptidase</keyword>
<feature type="domain" description="Peptidase M20 dimerisation" evidence="19">
    <location>
        <begin position="208"/>
        <end position="289"/>
    </location>
</feature>
<dbReference type="InterPro" id="IPR002933">
    <property type="entry name" value="Peptidase_M20"/>
</dbReference>
<dbReference type="GO" id="GO:0005829">
    <property type="term" value="C:cytosol"/>
    <property type="evidence" value="ECO:0007669"/>
    <property type="project" value="TreeGrafter"/>
</dbReference>
<name>A0A558DE19_9GAMM</name>
<dbReference type="PANTHER" id="PTHR43501">
    <property type="entry name" value="CYTOSOL NON-SPECIFIC DIPEPTIDASE"/>
    <property type="match status" value="1"/>
</dbReference>
<evidence type="ECO:0000256" key="16">
    <source>
        <dbReference type="ARBA" id="ARBA00076004"/>
    </source>
</evidence>
<evidence type="ECO:0000256" key="9">
    <source>
        <dbReference type="ARBA" id="ARBA00023285"/>
    </source>
</evidence>
<dbReference type="EC" id="3.4.13.18" evidence="11"/>
<evidence type="ECO:0000256" key="10">
    <source>
        <dbReference type="ARBA" id="ARBA00036421"/>
    </source>
</evidence>
<keyword evidence="9" id="KW-0170">Cobalt</keyword>
<keyword evidence="4" id="KW-0479">Metal-binding</keyword>
<dbReference type="GO" id="GO:0046872">
    <property type="term" value="F:metal ion binding"/>
    <property type="evidence" value="ECO:0007669"/>
    <property type="project" value="UniProtKB-KW"/>
</dbReference>
<dbReference type="Gene3D" id="3.40.630.10">
    <property type="entry name" value="Zn peptidases"/>
    <property type="match status" value="2"/>
</dbReference>
<dbReference type="CDD" id="cd03890">
    <property type="entry name" value="M20_pepD"/>
    <property type="match status" value="1"/>
</dbReference>
<dbReference type="Proteomes" id="UP000317355">
    <property type="component" value="Unassembled WGS sequence"/>
</dbReference>
<proteinExistence type="inferred from homology"/>
<dbReference type="AlphaFoldDB" id="A0A558DE19"/>
<evidence type="ECO:0000256" key="11">
    <source>
        <dbReference type="ARBA" id="ARBA00038976"/>
    </source>
</evidence>
<evidence type="ECO:0000256" key="17">
    <source>
        <dbReference type="ARBA" id="ARBA00077688"/>
    </source>
</evidence>
<dbReference type="PANTHER" id="PTHR43501:SF1">
    <property type="entry name" value="CYTOSOL NON-SPECIFIC DIPEPTIDASE"/>
    <property type="match status" value="1"/>
</dbReference>
<dbReference type="Pfam" id="PF07687">
    <property type="entry name" value="M20_dimer"/>
    <property type="match status" value="1"/>
</dbReference>
<evidence type="ECO:0000256" key="18">
    <source>
        <dbReference type="ARBA" id="ARBA00078074"/>
    </source>
</evidence>
<feature type="non-terminal residue" evidence="20">
    <location>
        <position position="438"/>
    </location>
</feature>
<dbReference type="PIRSF" id="PIRSF016599">
    <property type="entry name" value="Xaa-His_dipept"/>
    <property type="match status" value="1"/>
</dbReference>
<keyword evidence="8" id="KW-0482">Metalloprotease</keyword>
<evidence type="ECO:0000256" key="7">
    <source>
        <dbReference type="ARBA" id="ARBA00022997"/>
    </source>
</evidence>
<dbReference type="Pfam" id="PF01546">
    <property type="entry name" value="Peptidase_M20"/>
    <property type="match status" value="1"/>
</dbReference>
<dbReference type="SUPFAM" id="SSF53187">
    <property type="entry name" value="Zn-dependent exopeptidases"/>
    <property type="match status" value="1"/>
</dbReference>
<dbReference type="InterPro" id="IPR001160">
    <property type="entry name" value="Peptidase_M20C"/>
</dbReference>
<evidence type="ECO:0000256" key="3">
    <source>
        <dbReference type="ARBA" id="ARBA00022670"/>
    </source>
</evidence>
<protein>
    <recommendedName>
        <fullName evidence="14">Cytosol non-specific dipeptidase</fullName>
        <ecNumber evidence="11">3.4.13.18</ecNumber>
    </recommendedName>
    <alternativeName>
        <fullName evidence="17">Aminoacyl-histidine dipeptidase</fullName>
    </alternativeName>
    <alternativeName>
        <fullName evidence="16">Beta-alanyl-histidine dipeptidase</fullName>
    </alternativeName>
    <alternativeName>
        <fullName evidence="15">Carnosinase</fullName>
    </alternativeName>
    <alternativeName>
        <fullName evidence="12">Peptidase D</fullName>
    </alternativeName>
    <alternativeName>
        <fullName evidence="18">Xaa-His dipeptidase</fullName>
    </alternativeName>
</protein>
<dbReference type="GO" id="GO:0070573">
    <property type="term" value="F:metallodipeptidase activity"/>
    <property type="evidence" value="ECO:0007669"/>
    <property type="project" value="TreeGrafter"/>
</dbReference>
<comment type="cofactor">
    <cofactor evidence="2">
        <name>Zn(2+)</name>
        <dbReference type="ChEBI" id="CHEBI:29105"/>
    </cofactor>
</comment>
<dbReference type="NCBIfam" id="TIGR01893">
    <property type="entry name" value="aa-his-dipept"/>
    <property type="match status" value="1"/>
</dbReference>
<comment type="cofactor">
    <cofactor evidence="1">
        <name>Co(2+)</name>
        <dbReference type="ChEBI" id="CHEBI:48828"/>
    </cofactor>
</comment>
<evidence type="ECO:0000256" key="4">
    <source>
        <dbReference type="ARBA" id="ARBA00022723"/>
    </source>
</evidence>
<comment type="similarity">
    <text evidence="13">Belongs to the peptidase M20C family.</text>
</comment>
<comment type="caution">
    <text evidence="20">The sequence shown here is derived from an EMBL/GenBank/DDBJ whole genome shotgun (WGS) entry which is preliminary data.</text>
</comment>
<evidence type="ECO:0000313" key="21">
    <source>
        <dbReference type="Proteomes" id="UP000317355"/>
    </source>
</evidence>
<reference evidence="20 21" key="1">
    <citation type="submission" date="2019-07" db="EMBL/GenBank/DDBJ databases">
        <title>The pathways for chlorine oxyanion respiration interact through the shared metabolite chlorate.</title>
        <authorList>
            <person name="Barnum T.P."/>
            <person name="Cheng Y."/>
            <person name="Hill K.A."/>
            <person name="Lucas L.N."/>
            <person name="Carlson H.K."/>
            <person name="Coates J.D."/>
        </authorList>
    </citation>
    <scope>NUCLEOTIDE SEQUENCE [LARGE SCALE GENOMIC DNA]</scope>
    <source>
        <strain evidence="20">BK-3</strain>
    </source>
</reference>
<dbReference type="PRINTS" id="PR00934">
    <property type="entry name" value="XHISDIPTASE"/>
</dbReference>
<evidence type="ECO:0000256" key="6">
    <source>
        <dbReference type="ARBA" id="ARBA00022833"/>
    </source>
</evidence>
<organism evidence="20 21">
    <name type="scientific">Sedimenticola thiotaurini</name>
    <dbReference type="NCBI Taxonomy" id="1543721"/>
    <lineage>
        <taxon>Bacteria</taxon>
        <taxon>Pseudomonadati</taxon>
        <taxon>Pseudomonadota</taxon>
        <taxon>Gammaproteobacteria</taxon>
        <taxon>Chromatiales</taxon>
        <taxon>Sedimenticolaceae</taxon>
        <taxon>Sedimenticola</taxon>
    </lineage>
</organism>
<evidence type="ECO:0000256" key="1">
    <source>
        <dbReference type="ARBA" id="ARBA00001941"/>
    </source>
</evidence>
<dbReference type="EMBL" id="VMRY01000004">
    <property type="protein sequence ID" value="TVT59281.1"/>
    <property type="molecule type" value="Genomic_DNA"/>
</dbReference>
<evidence type="ECO:0000259" key="19">
    <source>
        <dbReference type="Pfam" id="PF07687"/>
    </source>
</evidence>
<evidence type="ECO:0000256" key="5">
    <source>
        <dbReference type="ARBA" id="ARBA00022801"/>
    </source>
</evidence>
<evidence type="ECO:0000256" key="13">
    <source>
        <dbReference type="ARBA" id="ARBA00061423"/>
    </source>
</evidence>
<evidence type="ECO:0000256" key="2">
    <source>
        <dbReference type="ARBA" id="ARBA00001947"/>
    </source>
</evidence>
<dbReference type="GO" id="GO:0006508">
    <property type="term" value="P:proteolysis"/>
    <property type="evidence" value="ECO:0007669"/>
    <property type="project" value="UniProtKB-KW"/>
</dbReference>
<comment type="catalytic activity">
    <reaction evidence="10">
        <text>Hydrolysis of dipeptides, preferentially hydrophobic dipeptides including prolyl amino acids.</text>
        <dbReference type="EC" id="3.4.13.18"/>
    </reaction>
</comment>
<keyword evidence="3" id="KW-0645">Protease</keyword>
<keyword evidence="5" id="KW-0378">Hydrolase</keyword>
<gene>
    <name evidence="20" type="ORF">FHK82_03165</name>
</gene>